<dbReference type="Proteomes" id="UP000254072">
    <property type="component" value="Unassembled WGS sequence"/>
</dbReference>
<sequence>MIFMKYVFISILTILLVSCQEEDANHLLRYSMKDGMILYTQEDVCNYESANSFLNAESNFRKKPEDVVINQDSKKDSTYGYDEILSVSWERAKFGKWIEKYNLDKKKTYFVQTIKVIKLIPSSGEYALTEGFYNDYNKDSIGVNLNTGKRGFIVSSSNTNGRYEAYTIMKKIGYDDNGNSVGFYYPIKPSNIKWKYFKIKTIW</sequence>
<name>A0A379DWC1_9BACT</name>
<evidence type="ECO:0000313" key="2">
    <source>
        <dbReference type="Proteomes" id="UP000254072"/>
    </source>
</evidence>
<gene>
    <name evidence="1" type="ORF">NCTC11157_00510</name>
</gene>
<reference evidence="1 2" key="1">
    <citation type="submission" date="2018-06" db="EMBL/GenBank/DDBJ databases">
        <authorList>
            <consortium name="Pathogen Informatics"/>
            <person name="Doyle S."/>
        </authorList>
    </citation>
    <scope>NUCLEOTIDE SEQUENCE [LARGE SCALE GENOMIC DNA]</scope>
    <source>
        <strain evidence="1 2">NCTC11157</strain>
    </source>
</reference>
<accession>A0A379DWC1</accession>
<dbReference type="EMBL" id="UGTL01000001">
    <property type="protein sequence ID" value="SUB84796.1"/>
    <property type="molecule type" value="Genomic_DNA"/>
</dbReference>
<evidence type="ECO:0000313" key="1">
    <source>
        <dbReference type="EMBL" id="SUB84796.1"/>
    </source>
</evidence>
<proteinExistence type="predicted"/>
<dbReference type="AlphaFoldDB" id="A0A379DWC1"/>
<organism evidence="1 2">
    <name type="scientific">Prevotella disiens</name>
    <dbReference type="NCBI Taxonomy" id="28130"/>
    <lineage>
        <taxon>Bacteria</taxon>
        <taxon>Pseudomonadati</taxon>
        <taxon>Bacteroidota</taxon>
        <taxon>Bacteroidia</taxon>
        <taxon>Bacteroidales</taxon>
        <taxon>Prevotellaceae</taxon>
        <taxon>Prevotella</taxon>
    </lineage>
</organism>
<evidence type="ECO:0008006" key="3">
    <source>
        <dbReference type="Google" id="ProtNLM"/>
    </source>
</evidence>
<dbReference type="PROSITE" id="PS51257">
    <property type="entry name" value="PROKAR_LIPOPROTEIN"/>
    <property type="match status" value="1"/>
</dbReference>
<protein>
    <recommendedName>
        <fullName evidence="3">Lipoprotein</fullName>
    </recommendedName>
</protein>